<proteinExistence type="predicted"/>
<gene>
    <name evidence="3" type="ORF">EAX62_07740</name>
</gene>
<accession>A0A3M0G3U9</accession>
<keyword evidence="2" id="KW-0812">Transmembrane</keyword>
<protein>
    <recommendedName>
        <fullName evidence="5">50S ribosomal protein L4</fullName>
    </recommendedName>
</protein>
<dbReference type="Proteomes" id="UP000275256">
    <property type="component" value="Unassembled WGS sequence"/>
</dbReference>
<dbReference type="OrthoDB" id="4871889at2"/>
<sequence length="304" mass="31817">MKKSTELKKAAAHSAAAAAEVGQSALNDALAKASELLADAQKAAGPAAHDAKVRTADFAAKRLDAWEPHIKDALGKVTPVVDAARDKVSDDILPKLQQLLHEAAENPVVAEAGRRGEATVQALKGELEPKRKKSKFKGFVKFIAISAAVAGAVAAVRHFLTPKDDGWTAHEPSKAYVNNNDTFATAAKVAGTNDEAATSQADDELVTDAVPAPSDDFEGAKDAEAPQDAVANADAGDGDAEAHAGYGDGSYVGENPPEEFTIKGNERSKKYHLAGSGGYDRTIAEVWFSSEEAAEKAGFTRAQR</sequence>
<dbReference type="RefSeq" id="WP_121901129.1">
    <property type="nucleotide sequence ID" value="NZ_REFW01000002.1"/>
</dbReference>
<name>A0A3M0G3U9_9ACTN</name>
<feature type="transmembrane region" description="Helical" evidence="2">
    <location>
        <begin position="139"/>
        <end position="160"/>
    </location>
</feature>
<comment type="caution">
    <text evidence="3">The sequence shown here is derived from an EMBL/GenBank/DDBJ whole genome shotgun (WGS) entry which is preliminary data.</text>
</comment>
<organism evidence="3 4">
    <name type="scientific">Tessaracoccus antarcticus</name>
    <dbReference type="NCBI Taxonomy" id="2479848"/>
    <lineage>
        <taxon>Bacteria</taxon>
        <taxon>Bacillati</taxon>
        <taxon>Actinomycetota</taxon>
        <taxon>Actinomycetes</taxon>
        <taxon>Propionibacteriales</taxon>
        <taxon>Propionibacteriaceae</taxon>
        <taxon>Tessaracoccus</taxon>
    </lineage>
</organism>
<dbReference type="AlphaFoldDB" id="A0A3M0G3U9"/>
<evidence type="ECO:0008006" key="5">
    <source>
        <dbReference type="Google" id="ProtNLM"/>
    </source>
</evidence>
<keyword evidence="2" id="KW-0472">Membrane</keyword>
<evidence type="ECO:0000313" key="3">
    <source>
        <dbReference type="EMBL" id="RMB59650.1"/>
    </source>
</evidence>
<feature type="region of interest" description="Disordered" evidence="1">
    <location>
        <begin position="232"/>
        <end position="266"/>
    </location>
</feature>
<dbReference type="EMBL" id="REFW01000002">
    <property type="protein sequence ID" value="RMB59650.1"/>
    <property type="molecule type" value="Genomic_DNA"/>
</dbReference>
<evidence type="ECO:0000256" key="1">
    <source>
        <dbReference type="SAM" id="MobiDB-lite"/>
    </source>
</evidence>
<reference evidence="3 4" key="1">
    <citation type="submission" date="2018-10" db="EMBL/GenBank/DDBJ databases">
        <title>Tessaracoccus antarcticuss sp. nov., isolated from sediment.</title>
        <authorList>
            <person name="Zhou L.Y."/>
            <person name="Du Z.J."/>
        </authorList>
    </citation>
    <scope>NUCLEOTIDE SEQUENCE [LARGE SCALE GENOMIC DNA]</scope>
    <source>
        <strain evidence="3 4">JDX10</strain>
    </source>
</reference>
<evidence type="ECO:0000256" key="2">
    <source>
        <dbReference type="SAM" id="Phobius"/>
    </source>
</evidence>
<evidence type="ECO:0000313" key="4">
    <source>
        <dbReference type="Proteomes" id="UP000275256"/>
    </source>
</evidence>
<keyword evidence="2" id="KW-1133">Transmembrane helix</keyword>
<keyword evidence="4" id="KW-1185">Reference proteome</keyword>